<dbReference type="Pfam" id="PF07942">
    <property type="entry name" value="CARME"/>
    <property type="match status" value="1"/>
</dbReference>
<feature type="active site" description="Charge relay system" evidence="6">
    <location>
        <position position="765"/>
    </location>
</feature>
<dbReference type="ESTHER" id="9alve-c5lai4">
    <property type="family name" value="A85-EsteraseD-FGH"/>
</dbReference>
<dbReference type="GO" id="GO:0018738">
    <property type="term" value="F:S-formylglutathione hydrolase activity"/>
    <property type="evidence" value="ECO:0007669"/>
    <property type="project" value="UniProtKB-EC"/>
</dbReference>
<feature type="active site" description="Charge relay system" evidence="6">
    <location>
        <position position="881"/>
    </location>
</feature>
<dbReference type="InterPro" id="IPR014186">
    <property type="entry name" value="S-formylglutathione_hydrol"/>
</dbReference>
<evidence type="ECO:0000256" key="2">
    <source>
        <dbReference type="ARBA" id="ARBA00012479"/>
    </source>
</evidence>
<comment type="similarity">
    <text evidence="1">Belongs to the esterase D family.</text>
</comment>
<evidence type="ECO:0000256" key="7">
    <source>
        <dbReference type="SAM" id="MobiDB-lite"/>
    </source>
</evidence>
<dbReference type="SMART" id="SM01296">
    <property type="entry name" value="N2227"/>
    <property type="match status" value="1"/>
</dbReference>
<keyword evidence="4" id="KW-0719">Serine esterase</keyword>
<dbReference type="EC" id="3.1.2.12" evidence="2"/>
<keyword evidence="9" id="KW-1185">Reference proteome</keyword>
<dbReference type="EMBL" id="GG680729">
    <property type="protein sequence ID" value="EER06440.1"/>
    <property type="molecule type" value="Genomic_DNA"/>
</dbReference>
<feature type="region of interest" description="Disordered" evidence="7">
    <location>
        <begin position="509"/>
        <end position="550"/>
    </location>
</feature>
<dbReference type="GO" id="GO:0046294">
    <property type="term" value="P:formaldehyde catabolic process"/>
    <property type="evidence" value="ECO:0007669"/>
    <property type="project" value="InterPro"/>
</dbReference>
<dbReference type="InterPro" id="IPR029058">
    <property type="entry name" value="AB_hydrolase_fold"/>
</dbReference>
<feature type="compositionally biased region" description="Basic residues" evidence="7">
    <location>
        <begin position="1"/>
        <end position="19"/>
    </location>
</feature>
<dbReference type="GO" id="GO:0052689">
    <property type="term" value="F:carboxylic ester hydrolase activity"/>
    <property type="evidence" value="ECO:0007669"/>
    <property type="project" value="UniProtKB-KW"/>
</dbReference>
<dbReference type="OrthoDB" id="978at2759"/>
<evidence type="ECO:0000313" key="9">
    <source>
        <dbReference type="Proteomes" id="UP000007800"/>
    </source>
</evidence>
<dbReference type="InParanoid" id="C5LAI4"/>
<dbReference type="Proteomes" id="UP000007800">
    <property type="component" value="Unassembled WGS sequence"/>
</dbReference>
<dbReference type="InterPro" id="IPR012901">
    <property type="entry name" value="CARME"/>
</dbReference>
<name>C5LAI4_PERM5</name>
<organism evidence="9">
    <name type="scientific">Perkinsus marinus (strain ATCC 50983 / TXsc)</name>
    <dbReference type="NCBI Taxonomy" id="423536"/>
    <lineage>
        <taxon>Eukaryota</taxon>
        <taxon>Sar</taxon>
        <taxon>Alveolata</taxon>
        <taxon>Perkinsozoa</taxon>
        <taxon>Perkinsea</taxon>
        <taxon>Perkinsida</taxon>
        <taxon>Perkinsidae</taxon>
        <taxon>Perkinsus</taxon>
    </lineage>
</organism>
<dbReference type="PANTHER" id="PTHR10061">
    <property type="entry name" value="S-FORMYLGLUTATHIONE HYDROLASE"/>
    <property type="match status" value="1"/>
</dbReference>
<feature type="active site" description="Charge relay system" evidence="6">
    <location>
        <position position="843"/>
    </location>
</feature>
<feature type="region of interest" description="Disordered" evidence="7">
    <location>
        <begin position="1"/>
        <end position="36"/>
    </location>
</feature>
<dbReference type="Pfam" id="PF00756">
    <property type="entry name" value="Esterase"/>
    <property type="match status" value="1"/>
</dbReference>
<dbReference type="InterPro" id="IPR000801">
    <property type="entry name" value="Esterase-like"/>
</dbReference>
<evidence type="ECO:0000256" key="4">
    <source>
        <dbReference type="ARBA" id="ARBA00022487"/>
    </source>
</evidence>
<evidence type="ECO:0000256" key="6">
    <source>
        <dbReference type="PIRSR" id="PIRSR614186-1"/>
    </source>
</evidence>
<dbReference type="NCBIfam" id="TIGR02821">
    <property type="entry name" value="fghA_ester_D"/>
    <property type="match status" value="1"/>
</dbReference>
<proteinExistence type="inferred from homology"/>
<dbReference type="GO" id="GO:0008757">
    <property type="term" value="F:S-adenosylmethionine-dependent methyltransferase activity"/>
    <property type="evidence" value="ECO:0007669"/>
    <property type="project" value="InterPro"/>
</dbReference>
<evidence type="ECO:0000313" key="8">
    <source>
        <dbReference type="EMBL" id="EER06440.1"/>
    </source>
</evidence>
<dbReference type="GO" id="GO:0005829">
    <property type="term" value="C:cytosol"/>
    <property type="evidence" value="ECO:0007669"/>
    <property type="project" value="TreeGrafter"/>
</dbReference>
<dbReference type="SUPFAM" id="SSF53474">
    <property type="entry name" value="alpha/beta-Hydrolases"/>
    <property type="match status" value="1"/>
</dbReference>
<keyword evidence="5" id="KW-0378">Hydrolase</keyword>
<dbReference type="SUPFAM" id="SSF53335">
    <property type="entry name" value="S-adenosyl-L-methionine-dependent methyltransferases"/>
    <property type="match status" value="1"/>
</dbReference>
<dbReference type="Gene3D" id="3.40.50.150">
    <property type="entry name" value="Vaccinia Virus protein VP39"/>
    <property type="match status" value="1"/>
</dbReference>
<evidence type="ECO:0000256" key="3">
    <source>
        <dbReference type="ARBA" id="ARBA00016774"/>
    </source>
</evidence>
<evidence type="ECO:0000256" key="1">
    <source>
        <dbReference type="ARBA" id="ARBA00005622"/>
    </source>
</evidence>
<dbReference type="Pfam" id="PF21203">
    <property type="entry name" value="ECM10"/>
    <property type="match status" value="1"/>
</dbReference>
<dbReference type="InterPro" id="IPR029063">
    <property type="entry name" value="SAM-dependent_MTases_sf"/>
</dbReference>
<dbReference type="PANTHER" id="PTHR10061:SF0">
    <property type="entry name" value="S-FORMYLGLUTATHIONE HYDROLASE"/>
    <property type="match status" value="1"/>
</dbReference>
<dbReference type="Gene3D" id="3.40.50.1820">
    <property type="entry name" value="alpha/beta hydrolase"/>
    <property type="match status" value="1"/>
</dbReference>
<dbReference type="CDD" id="cd22209">
    <property type="entry name" value="EMC10"/>
    <property type="match status" value="1"/>
</dbReference>
<accession>C5LAI4</accession>
<evidence type="ECO:0000256" key="5">
    <source>
        <dbReference type="ARBA" id="ARBA00022801"/>
    </source>
</evidence>
<sequence>MAPSRPKKKGSGSHHKKAGKSQQGRPPKDNCCDDDGVGALDAEDYAEEKRHFDEVVWSFETYTEDFRVELETLQTSLLSLTPEELELWGGNPEEYMGKIRERMAVNQRVCHLLSEVSTQMFSETSPRTAARVIKPPKGYQSQPRNISKVRSTLRQFVREWSAEGEEERRQCFQPVIDALKKYVPTGGRVIVPGCGMGRSVLEVCAAGYEALGNEFSYHMLIASNLMLNVGLDQRTLKVYPYLMSLGGRKTKDAHLRGIEVPDVSAYDMACSSDTGSMGMSAGEFVETFRGEEHLNAWDAVASIFFIDTAKNVVQYIRVLAHCIKPGGVFINIGPLLWHFAESKNDISIELSWEDVRPLLEVYFDIVEEKRLDANYAANLDSLAEVTLQQNTEYSRKYAPLLKDKVLNKENLDGDSLVQLRVLKGDGKYVQSSIPVKVFRETLAAPAVGGSSTALASKAASLTEHITLHLDDEGNLESVGYRVRKTLGAPLFQATTAALHSMNVAKGPAIPVPKKKIQKPRSGANASGDGKNQSTVVGQKAELDEGEYEVEEDPQAEQGFLRKYWWVILIFFLLTSAMGQDENPKEAAAGAVKGANNGNIALVLCTILLLIQALANLMRGTLHFEAGDEVDFMPRAVHEHTIHNVQHIGYPIGFRGNKGKVPLVYYFSGLTCSDLNVTEKAGYQRVASALGLAIACPDTSPRGAGIPGEADEWDFGVGAGYYVDATQEPWSKNYNMYTYVTSEFPALLQESFQQIDTTNCSVMGHSVGGHGSLTVALKNPGKYKSVSAFAPACNLSETPWGFKAFGHFFGEEDKEKWKDHDACWLAQSYAGPDLDVKVDVGSEDHVYLKAPIDQLRCRKFEHVANGNSKVRLDFNERPGYDHSYFFVSTFIEDHLRFHAEHLSK</sequence>
<dbReference type="AlphaFoldDB" id="C5LAI4"/>
<protein>
    <recommendedName>
        <fullName evidence="3">S-formylglutathione hydrolase</fullName>
        <ecNumber evidence="2">3.1.2.12</ecNumber>
    </recommendedName>
</protein>
<reference evidence="8 9" key="1">
    <citation type="submission" date="2008-07" db="EMBL/GenBank/DDBJ databases">
        <authorList>
            <person name="El-Sayed N."/>
            <person name="Caler E."/>
            <person name="Inman J."/>
            <person name="Amedeo P."/>
            <person name="Hass B."/>
            <person name="Wortman J."/>
        </authorList>
    </citation>
    <scope>NUCLEOTIDE SEQUENCE [LARGE SCALE GENOMIC DNA]</scope>
    <source>
        <strain evidence="9">ATCC 50983 / TXsc</strain>
    </source>
</reference>
<dbReference type="RefSeq" id="XP_002774624.1">
    <property type="nucleotide sequence ID" value="XM_002774578.1"/>
</dbReference>
<gene>
    <name evidence="8" type="ORF">Pmar_PMAR006250</name>
</gene>
<dbReference type="GeneID" id="9065552"/>